<name>A0A1E1LPV5_9HELO</name>
<dbReference type="EMBL" id="FJUX01000163">
    <property type="protein sequence ID" value="CZT12531.1"/>
    <property type="molecule type" value="Genomic_DNA"/>
</dbReference>
<dbReference type="Proteomes" id="UP000178912">
    <property type="component" value="Unassembled WGS sequence"/>
</dbReference>
<evidence type="ECO:0000313" key="1">
    <source>
        <dbReference type="EMBL" id="CZT12531.1"/>
    </source>
</evidence>
<dbReference type="AlphaFoldDB" id="A0A1E1LPV5"/>
<accession>A0A1E1LPV5</accession>
<organism evidence="1 2">
    <name type="scientific">Rhynchosporium agropyri</name>
    <dbReference type="NCBI Taxonomy" id="914238"/>
    <lineage>
        <taxon>Eukaryota</taxon>
        <taxon>Fungi</taxon>
        <taxon>Dikarya</taxon>
        <taxon>Ascomycota</taxon>
        <taxon>Pezizomycotina</taxon>
        <taxon>Leotiomycetes</taxon>
        <taxon>Helotiales</taxon>
        <taxon>Ploettnerulaceae</taxon>
        <taxon>Rhynchosporium</taxon>
    </lineage>
</organism>
<proteinExistence type="predicted"/>
<gene>
    <name evidence="1" type="ORF">RAG0_16323</name>
</gene>
<protein>
    <submittedName>
        <fullName evidence="1">Uncharacterized protein</fullName>
    </submittedName>
</protein>
<evidence type="ECO:0000313" key="2">
    <source>
        <dbReference type="Proteomes" id="UP000178912"/>
    </source>
</evidence>
<keyword evidence="2" id="KW-1185">Reference proteome</keyword>
<sequence>MASTSLVLEGLPTGHASIELAPCGPAQARLMSGLLPSST</sequence>
<reference evidence="2" key="1">
    <citation type="submission" date="2016-03" db="EMBL/GenBank/DDBJ databases">
        <authorList>
            <person name="Guldener U."/>
        </authorList>
    </citation>
    <scope>NUCLEOTIDE SEQUENCE [LARGE SCALE GENOMIC DNA]</scope>
    <source>
        <strain evidence="2">04CH-RAC-A.6.1</strain>
    </source>
</reference>